<accession>D6WPK8</accession>
<reference evidence="2 3" key="1">
    <citation type="journal article" date="2008" name="Nature">
        <title>The genome of the model beetle and pest Tribolium castaneum.</title>
        <authorList>
            <consortium name="Tribolium Genome Sequencing Consortium"/>
            <person name="Richards S."/>
            <person name="Gibbs R.A."/>
            <person name="Weinstock G.M."/>
            <person name="Brown S.J."/>
            <person name="Denell R."/>
            <person name="Beeman R.W."/>
            <person name="Gibbs R."/>
            <person name="Beeman R.W."/>
            <person name="Brown S.J."/>
            <person name="Bucher G."/>
            <person name="Friedrich M."/>
            <person name="Grimmelikhuijzen C.J."/>
            <person name="Klingler M."/>
            <person name="Lorenzen M."/>
            <person name="Richards S."/>
            <person name="Roth S."/>
            <person name="Schroder R."/>
            <person name="Tautz D."/>
            <person name="Zdobnov E.M."/>
            <person name="Muzny D."/>
            <person name="Gibbs R.A."/>
            <person name="Weinstock G.M."/>
            <person name="Attaway T."/>
            <person name="Bell S."/>
            <person name="Buhay C.J."/>
            <person name="Chandrabose M.N."/>
            <person name="Chavez D."/>
            <person name="Clerk-Blankenburg K.P."/>
            <person name="Cree A."/>
            <person name="Dao M."/>
            <person name="Davis C."/>
            <person name="Chacko J."/>
            <person name="Dinh H."/>
            <person name="Dugan-Rocha S."/>
            <person name="Fowler G."/>
            <person name="Garner T.T."/>
            <person name="Garnes J."/>
            <person name="Gnirke A."/>
            <person name="Hawes A."/>
            <person name="Hernandez J."/>
            <person name="Hines S."/>
            <person name="Holder M."/>
            <person name="Hume J."/>
            <person name="Jhangiani S.N."/>
            <person name="Joshi V."/>
            <person name="Khan Z.M."/>
            <person name="Jackson L."/>
            <person name="Kovar C."/>
            <person name="Kowis A."/>
            <person name="Lee S."/>
            <person name="Lewis L.R."/>
            <person name="Margolis J."/>
            <person name="Morgan M."/>
            <person name="Nazareth L.V."/>
            <person name="Nguyen N."/>
            <person name="Okwuonu G."/>
            <person name="Parker D."/>
            <person name="Richards S."/>
            <person name="Ruiz S.J."/>
            <person name="Santibanez J."/>
            <person name="Savard J."/>
            <person name="Scherer S.E."/>
            <person name="Schneider B."/>
            <person name="Sodergren E."/>
            <person name="Tautz D."/>
            <person name="Vattahil S."/>
            <person name="Villasana D."/>
            <person name="White C.S."/>
            <person name="Wright R."/>
            <person name="Park Y."/>
            <person name="Beeman R.W."/>
            <person name="Lord J."/>
            <person name="Oppert B."/>
            <person name="Lorenzen M."/>
            <person name="Brown S."/>
            <person name="Wang L."/>
            <person name="Savard J."/>
            <person name="Tautz D."/>
            <person name="Richards S."/>
            <person name="Weinstock G."/>
            <person name="Gibbs R.A."/>
            <person name="Liu Y."/>
            <person name="Worley K."/>
            <person name="Weinstock G."/>
            <person name="Elsik C.G."/>
            <person name="Reese J.T."/>
            <person name="Elhaik E."/>
            <person name="Landan G."/>
            <person name="Graur D."/>
            <person name="Arensburger P."/>
            <person name="Atkinson P."/>
            <person name="Beeman R.W."/>
            <person name="Beidler J."/>
            <person name="Brown S.J."/>
            <person name="Demuth J.P."/>
            <person name="Drury D.W."/>
            <person name="Du Y.Z."/>
            <person name="Fujiwara H."/>
            <person name="Lorenzen M."/>
            <person name="Maselli V."/>
            <person name="Osanai M."/>
            <person name="Park Y."/>
            <person name="Robertson H.M."/>
            <person name="Tu Z."/>
            <person name="Wang J.J."/>
            <person name="Wang S."/>
            <person name="Richards S."/>
            <person name="Song H."/>
            <person name="Zhang L."/>
            <person name="Sodergren E."/>
            <person name="Werner D."/>
            <person name="Stanke M."/>
            <person name="Morgenstern B."/>
            <person name="Solovyev V."/>
            <person name="Kosarev P."/>
            <person name="Brown G."/>
            <person name="Chen H.C."/>
            <person name="Ermolaeva O."/>
            <person name="Hlavina W."/>
            <person name="Kapustin Y."/>
            <person name="Kiryutin B."/>
            <person name="Kitts P."/>
            <person name="Maglott D."/>
            <person name="Pruitt K."/>
            <person name="Sapojnikov V."/>
            <person name="Souvorov A."/>
            <person name="Mackey A.J."/>
            <person name="Waterhouse R.M."/>
            <person name="Wyder S."/>
            <person name="Zdobnov E.M."/>
            <person name="Zdobnov E.M."/>
            <person name="Wyder S."/>
            <person name="Kriventseva E.V."/>
            <person name="Kadowaki T."/>
            <person name="Bork P."/>
            <person name="Aranda M."/>
            <person name="Bao R."/>
            <person name="Beermann A."/>
            <person name="Berns N."/>
            <person name="Bolognesi R."/>
            <person name="Bonneton F."/>
            <person name="Bopp D."/>
            <person name="Brown S.J."/>
            <person name="Bucher G."/>
            <person name="Butts T."/>
            <person name="Chaumot A."/>
            <person name="Denell R.E."/>
            <person name="Ferrier D.E."/>
            <person name="Friedrich M."/>
            <person name="Gordon C.M."/>
            <person name="Jindra M."/>
            <person name="Klingler M."/>
            <person name="Lan Q."/>
            <person name="Lattorff H.M."/>
            <person name="Laudet V."/>
            <person name="von Levetsow C."/>
            <person name="Liu Z."/>
            <person name="Lutz R."/>
            <person name="Lynch J.A."/>
            <person name="da Fonseca R.N."/>
            <person name="Posnien N."/>
            <person name="Reuter R."/>
            <person name="Roth S."/>
            <person name="Savard J."/>
            <person name="Schinko J.B."/>
            <person name="Schmitt C."/>
            <person name="Schoppmeier M."/>
            <person name="Schroder R."/>
            <person name="Shippy T.D."/>
            <person name="Simonnet F."/>
            <person name="Marques-Souza H."/>
            <person name="Tautz D."/>
            <person name="Tomoyasu Y."/>
            <person name="Trauner J."/>
            <person name="Van der Zee M."/>
            <person name="Vervoort M."/>
            <person name="Wittkopp N."/>
            <person name="Wimmer E.A."/>
            <person name="Yang X."/>
            <person name="Jones A.K."/>
            <person name="Sattelle D.B."/>
            <person name="Ebert P.R."/>
            <person name="Nelson D."/>
            <person name="Scott J.G."/>
            <person name="Beeman R.W."/>
            <person name="Muthukrishnan S."/>
            <person name="Kramer K.J."/>
            <person name="Arakane Y."/>
            <person name="Beeman R.W."/>
            <person name="Zhu Q."/>
            <person name="Hogenkamp D."/>
            <person name="Dixit R."/>
            <person name="Oppert B."/>
            <person name="Jiang H."/>
            <person name="Zou Z."/>
            <person name="Marshall J."/>
            <person name="Elpidina E."/>
            <person name="Vinokurov K."/>
            <person name="Oppert C."/>
            <person name="Zou Z."/>
            <person name="Evans J."/>
            <person name="Lu Z."/>
            <person name="Zhao P."/>
            <person name="Sumathipala N."/>
            <person name="Altincicek B."/>
            <person name="Vilcinskas A."/>
            <person name="Williams M."/>
            <person name="Hultmark D."/>
            <person name="Hetru C."/>
            <person name="Jiang H."/>
            <person name="Grimmelikhuijzen C.J."/>
            <person name="Hauser F."/>
            <person name="Cazzamali G."/>
            <person name="Williamson M."/>
            <person name="Park Y."/>
            <person name="Li B."/>
            <person name="Tanaka Y."/>
            <person name="Predel R."/>
            <person name="Neupert S."/>
            <person name="Schachtner J."/>
            <person name="Verleyen P."/>
            <person name="Raible F."/>
            <person name="Bork P."/>
            <person name="Friedrich M."/>
            <person name="Walden K.K."/>
            <person name="Robertson H.M."/>
            <person name="Angeli S."/>
            <person name="Foret S."/>
            <person name="Bucher G."/>
            <person name="Schuetz S."/>
            <person name="Maleszka R."/>
            <person name="Wimmer E.A."/>
            <person name="Beeman R.W."/>
            <person name="Lorenzen M."/>
            <person name="Tomoyasu Y."/>
            <person name="Miller S.C."/>
            <person name="Grossmann D."/>
            <person name="Bucher G."/>
        </authorList>
    </citation>
    <scope>NUCLEOTIDE SEQUENCE [LARGE SCALE GENOMIC DNA]</scope>
    <source>
        <strain evidence="2 3">Georgia GA2</strain>
    </source>
</reference>
<dbReference type="AlphaFoldDB" id="D6WPK8"/>
<proteinExistence type="predicted"/>
<evidence type="ECO:0000313" key="3">
    <source>
        <dbReference type="Proteomes" id="UP000007266"/>
    </source>
</evidence>
<evidence type="ECO:0000256" key="1">
    <source>
        <dbReference type="SAM" id="MobiDB-lite"/>
    </source>
</evidence>
<name>D6WPK8_TRICA</name>
<dbReference type="EMBL" id="KQ971354">
    <property type="protein sequence ID" value="EFA06206.1"/>
    <property type="molecule type" value="Genomic_DNA"/>
</dbReference>
<reference evidence="2 3" key="2">
    <citation type="journal article" date="2010" name="Nucleic Acids Res.">
        <title>BeetleBase in 2010: revisions to provide comprehensive genomic information for Tribolium castaneum.</title>
        <authorList>
            <person name="Kim H.S."/>
            <person name="Murphy T."/>
            <person name="Xia J."/>
            <person name="Caragea D."/>
            <person name="Park Y."/>
            <person name="Beeman R.W."/>
            <person name="Lorenzen M.D."/>
            <person name="Butcher S."/>
            <person name="Manak J.R."/>
            <person name="Brown S.J."/>
        </authorList>
    </citation>
    <scope>GENOME REANNOTATION</scope>
    <source>
        <strain evidence="2 3">Georgia GA2</strain>
    </source>
</reference>
<sequence length="284" mass="32945">MLQQLKICHLSCCGDESIDSYKNSCRGCPICCLYRRSRKILAEIHLNLRKLAHFPVALTQPRSLATPALPLCVNKSYMVDYLSGRVVKQTHKRKLRKSPAWPCRQETELIQQATGRKRYGLSRCLLPAEQIREKYARKLEKNNFRRTKRSVFIIIIMPPSKLGKTLIKRIYDCNLRQAVWTCGIPKRHALRDFRFRSDGATRSMSHDAKEAASKNHLREGRAKNQSPTEERQRISQTSCQQCSKFQVSTDKPGAVLLMPKFNSYRLRMFGWKTTLFASLVSRRR</sequence>
<dbReference type="InParanoid" id="D6WPK8"/>
<dbReference type="HOGENOM" id="CLU_981173_0_0_1"/>
<gene>
    <name evidence="2" type="primary">GLEAN_09055</name>
    <name evidence="2" type="ORF">TcasGA2_TC009055</name>
</gene>
<feature type="region of interest" description="Disordered" evidence="1">
    <location>
        <begin position="204"/>
        <end position="237"/>
    </location>
</feature>
<evidence type="ECO:0000313" key="2">
    <source>
        <dbReference type="EMBL" id="EFA06206.1"/>
    </source>
</evidence>
<organism evidence="2 3">
    <name type="scientific">Tribolium castaneum</name>
    <name type="common">Red flour beetle</name>
    <dbReference type="NCBI Taxonomy" id="7070"/>
    <lineage>
        <taxon>Eukaryota</taxon>
        <taxon>Metazoa</taxon>
        <taxon>Ecdysozoa</taxon>
        <taxon>Arthropoda</taxon>
        <taxon>Hexapoda</taxon>
        <taxon>Insecta</taxon>
        <taxon>Pterygota</taxon>
        <taxon>Neoptera</taxon>
        <taxon>Endopterygota</taxon>
        <taxon>Coleoptera</taxon>
        <taxon>Polyphaga</taxon>
        <taxon>Cucujiformia</taxon>
        <taxon>Tenebrionidae</taxon>
        <taxon>Tenebrionidae incertae sedis</taxon>
        <taxon>Tribolium</taxon>
    </lineage>
</organism>
<dbReference type="Proteomes" id="UP000007266">
    <property type="component" value="Linkage group 7"/>
</dbReference>
<protein>
    <submittedName>
        <fullName evidence="2">Uncharacterized protein</fullName>
    </submittedName>
</protein>
<keyword evidence="3" id="KW-1185">Reference proteome</keyword>
<feature type="compositionally biased region" description="Basic and acidic residues" evidence="1">
    <location>
        <begin position="204"/>
        <end position="233"/>
    </location>
</feature>